<dbReference type="OrthoDB" id="2977329at2759"/>
<dbReference type="Proteomes" id="UP000290288">
    <property type="component" value="Unassembled WGS sequence"/>
</dbReference>
<name>A0A4Q2DNM8_9AGAR</name>
<dbReference type="EMBL" id="SDEE01000151">
    <property type="protein sequence ID" value="RXW20405.1"/>
    <property type="molecule type" value="Genomic_DNA"/>
</dbReference>
<evidence type="ECO:0008006" key="3">
    <source>
        <dbReference type="Google" id="ProtNLM"/>
    </source>
</evidence>
<evidence type="ECO:0000313" key="1">
    <source>
        <dbReference type="EMBL" id="RXW20405.1"/>
    </source>
</evidence>
<comment type="caution">
    <text evidence="1">The sequence shown here is derived from an EMBL/GenBank/DDBJ whole genome shotgun (WGS) entry which is preliminary data.</text>
</comment>
<organism evidence="1 2">
    <name type="scientific">Candolleomyces aberdarensis</name>
    <dbReference type="NCBI Taxonomy" id="2316362"/>
    <lineage>
        <taxon>Eukaryota</taxon>
        <taxon>Fungi</taxon>
        <taxon>Dikarya</taxon>
        <taxon>Basidiomycota</taxon>
        <taxon>Agaricomycotina</taxon>
        <taxon>Agaricomycetes</taxon>
        <taxon>Agaricomycetidae</taxon>
        <taxon>Agaricales</taxon>
        <taxon>Agaricineae</taxon>
        <taxon>Psathyrellaceae</taxon>
        <taxon>Candolleomyces</taxon>
    </lineage>
</organism>
<evidence type="ECO:0000313" key="2">
    <source>
        <dbReference type="Proteomes" id="UP000290288"/>
    </source>
</evidence>
<reference evidence="1 2" key="1">
    <citation type="submission" date="2019-01" db="EMBL/GenBank/DDBJ databases">
        <title>Draft genome sequence of Psathyrella aberdarensis IHI B618.</title>
        <authorList>
            <person name="Buettner E."/>
            <person name="Kellner H."/>
        </authorList>
    </citation>
    <scope>NUCLEOTIDE SEQUENCE [LARGE SCALE GENOMIC DNA]</scope>
    <source>
        <strain evidence="1 2">IHI B618</strain>
    </source>
</reference>
<accession>A0A4Q2DNM8</accession>
<keyword evidence="2" id="KW-1185">Reference proteome</keyword>
<proteinExistence type="predicted"/>
<gene>
    <name evidence="1" type="ORF">EST38_g5452</name>
</gene>
<protein>
    <recommendedName>
        <fullName evidence="3">F-box domain-containing protein</fullName>
    </recommendedName>
</protein>
<dbReference type="STRING" id="2316362.A0A4Q2DNM8"/>
<sequence length="268" mass="29771">MTDYFASVPGEIQEAIVDELQDDFGTLISCSLAQRSWVSATRAHIFNPTIISQFPDPEAPRDNATEFLALCRSPHSTILPGIKTAVLHIDSTTLLEEVVAELAKAAALKKVIFLDRGLTEAALEKLQQLSDIEEIAYSPFGDFGEKEVRLVASFPRLRTLAIYLQDTVRHIAFPPPLPRETGCFAHLRTLRLCLYDPEQLFQWLLDSHSEIALATLDLRVLGPPHRGWGSVSALNTFLETQAKTLTDLSLSVKYLYDGKNRAVTVHGT</sequence>
<dbReference type="AlphaFoldDB" id="A0A4Q2DNM8"/>